<gene>
    <name evidence="2" type="ORF">D0466_18725</name>
</gene>
<feature type="domain" description="DinB-like" evidence="1">
    <location>
        <begin position="7"/>
        <end position="153"/>
    </location>
</feature>
<reference evidence="2 3" key="1">
    <citation type="submission" date="2018-08" db="EMBL/GenBank/DDBJ databases">
        <title>Bacillus chawlae sp. nov., Bacillus glennii sp. nov., and Bacillus saganii sp. nov. Isolated from the Vehicle Assembly Building at Kennedy Space Center where the Viking Spacecraft were Assembled.</title>
        <authorList>
            <person name="Seuylemezian A."/>
            <person name="Vaishampayan P."/>
        </authorList>
    </citation>
    <scope>NUCLEOTIDE SEQUENCE [LARGE SCALE GENOMIC DNA]</scope>
    <source>
        <strain evidence="2 3">V44-8</strain>
    </source>
</reference>
<dbReference type="InterPro" id="IPR024775">
    <property type="entry name" value="DinB-like"/>
</dbReference>
<organism evidence="2 3">
    <name type="scientific">Peribacillus glennii</name>
    <dbReference type="NCBI Taxonomy" id="2303991"/>
    <lineage>
        <taxon>Bacteria</taxon>
        <taxon>Bacillati</taxon>
        <taxon>Bacillota</taxon>
        <taxon>Bacilli</taxon>
        <taxon>Bacillales</taxon>
        <taxon>Bacillaceae</taxon>
        <taxon>Peribacillus</taxon>
    </lineage>
</organism>
<proteinExistence type="predicted"/>
<dbReference type="OrthoDB" id="5464839at2"/>
<dbReference type="Pfam" id="PF12867">
    <property type="entry name" value="DinB_2"/>
    <property type="match status" value="1"/>
</dbReference>
<evidence type="ECO:0000313" key="3">
    <source>
        <dbReference type="Proteomes" id="UP000262939"/>
    </source>
</evidence>
<dbReference type="RefSeq" id="WP_117324054.1">
    <property type="nucleotide sequence ID" value="NZ_QVTD01000016.1"/>
</dbReference>
<comment type="caution">
    <text evidence="2">The sequence shown here is derived from an EMBL/GenBank/DDBJ whole genome shotgun (WGS) entry which is preliminary data.</text>
</comment>
<dbReference type="InterPro" id="IPR034660">
    <property type="entry name" value="DinB/YfiT-like"/>
</dbReference>
<dbReference type="EMBL" id="QVTD01000016">
    <property type="protein sequence ID" value="RFU61250.1"/>
    <property type="molecule type" value="Genomic_DNA"/>
</dbReference>
<evidence type="ECO:0000313" key="2">
    <source>
        <dbReference type="EMBL" id="RFU61250.1"/>
    </source>
</evidence>
<dbReference type="Gene3D" id="1.20.120.450">
    <property type="entry name" value="dinb family like domain"/>
    <property type="match status" value="1"/>
</dbReference>
<protein>
    <submittedName>
        <fullName evidence="2">DinB family protein</fullName>
    </submittedName>
</protein>
<name>A0A372L7N0_9BACI</name>
<keyword evidence="3" id="KW-1185">Reference proteome</keyword>
<accession>A0A372L7N0</accession>
<evidence type="ECO:0000259" key="1">
    <source>
        <dbReference type="Pfam" id="PF12867"/>
    </source>
</evidence>
<sequence length="160" mass="18354">MEKNEMIRNEVLQAVEGISVDKLNEKLEEGKWTIMQVLEHLYLMERAITHAISDQLANGESKTVKEKPIELTVNRSTTVKAPSFVHPSEEFITLAEMHNKLSLSREAFSKIVDAADDSLLEQRGFPHPVFGELSLKQWIPFVGLHEKRHLAQIEELKRKI</sequence>
<dbReference type="AlphaFoldDB" id="A0A372L7N0"/>
<dbReference type="SUPFAM" id="SSF109854">
    <property type="entry name" value="DinB/YfiT-like putative metalloenzymes"/>
    <property type="match status" value="1"/>
</dbReference>
<dbReference type="Proteomes" id="UP000262939">
    <property type="component" value="Unassembled WGS sequence"/>
</dbReference>